<name>X8DWK3_MYCXE</name>
<dbReference type="AlphaFoldDB" id="X8DWK3"/>
<comment type="caution">
    <text evidence="2">The sequence shown here is derived from an EMBL/GenBank/DDBJ whole genome shotgun (WGS) entry which is preliminary data.</text>
</comment>
<gene>
    <name evidence="2" type="ORF">I553_10657</name>
</gene>
<feature type="region of interest" description="Disordered" evidence="1">
    <location>
        <begin position="41"/>
        <end position="75"/>
    </location>
</feature>
<evidence type="ECO:0000256" key="1">
    <source>
        <dbReference type="SAM" id="MobiDB-lite"/>
    </source>
</evidence>
<sequence length="75" mass="8274">MDEPRRNLPRIRTPTRPRQPLRAGMDTPTGKLYSAHHVALAATSKNSPTSTCPPPPSKSRSTTWNRGPQPNSTRS</sequence>
<dbReference type="EMBL" id="JAOB01000012">
    <property type="protein sequence ID" value="EUA72346.1"/>
    <property type="molecule type" value="Genomic_DNA"/>
</dbReference>
<proteinExistence type="predicted"/>
<feature type="compositionally biased region" description="Polar residues" evidence="1">
    <location>
        <begin position="64"/>
        <end position="75"/>
    </location>
</feature>
<organism evidence="2">
    <name type="scientific">Mycobacterium xenopi 4042</name>
    <dbReference type="NCBI Taxonomy" id="1299334"/>
    <lineage>
        <taxon>Bacteria</taxon>
        <taxon>Bacillati</taxon>
        <taxon>Actinomycetota</taxon>
        <taxon>Actinomycetes</taxon>
        <taxon>Mycobacteriales</taxon>
        <taxon>Mycobacteriaceae</taxon>
        <taxon>Mycobacterium</taxon>
    </lineage>
</organism>
<evidence type="ECO:0000313" key="2">
    <source>
        <dbReference type="EMBL" id="EUA72346.1"/>
    </source>
</evidence>
<protein>
    <submittedName>
        <fullName evidence="2">Uncharacterized protein</fullName>
    </submittedName>
</protein>
<accession>X8DWK3</accession>
<feature type="region of interest" description="Disordered" evidence="1">
    <location>
        <begin position="1"/>
        <end position="28"/>
    </location>
</feature>
<reference evidence="2" key="1">
    <citation type="submission" date="2014-01" db="EMBL/GenBank/DDBJ databases">
        <authorList>
            <person name="Brown-Elliot B."/>
            <person name="Wallace R."/>
            <person name="Lenaerts A."/>
            <person name="Ordway D."/>
            <person name="DeGroote M.A."/>
            <person name="Parker T."/>
            <person name="Sizemore C."/>
            <person name="Tallon L.J."/>
            <person name="Sadzewicz L.K."/>
            <person name="Sengamalay N."/>
            <person name="Fraser C.M."/>
            <person name="Hine E."/>
            <person name="Shefchek K.A."/>
            <person name="Das S.P."/>
            <person name="Tettelin H."/>
        </authorList>
    </citation>
    <scope>NUCLEOTIDE SEQUENCE [LARGE SCALE GENOMIC DNA]</scope>
    <source>
        <strain evidence="2">4042</strain>
    </source>
</reference>